<keyword evidence="7" id="KW-1185">Reference proteome</keyword>
<accession>A0A541BRR8</accession>
<keyword evidence="3 5" id="KW-1133">Transmembrane helix</keyword>
<dbReference type="GO" id="GO:0006508">
    <property type="term" value="P:proteolysis"/>
    <property type="evidence" value="ECO:0007669"/>
    <property type="project" value="UniProtKB-KW"/>
</dbReference>
<keyword evidence="2 5" id="KW-0812">Transmembrane</keyword>
<feature type="transmembrane region" description="Helical" evidence="5">
    <location>
        <begin position="32"/>
        <end position="53"/>
    </location>
</feature>
<evidence type="ECO:0000256" key="5">
    <source>
        <dbReference type="SAM" id="Phobius"/>
    </source>
</evidence>
<proteinExistence type="predicted"/>
<evidence type="ECO:0000256" key="2">
    <source>
        <dbReference type="ARBA" id="ARBA00022692"/>
    </source>
</evidence>
<dbReference type="AlphaFoldDB" id="A0A541BRR8"/>
<dbReference type="Proteomes" id="UP000316256">
    <property type="component" value="Unassembled WGS sequence"/>
</dbReference>
<dbReference type="PANTHER" id="PTHR43019">
    <property type="entry name" value="SERINE ENDOPROTEASE DEGS"/>
    <property type="match status" value="1"/>
</dbReference>
<comment type="caution">
    <text evidence="6">The sequence shown here is derived from an EMBL/GenBank/DDBJ whole genome shotgun (WGS) entry which is preliminary data.</text>
</comment>
<dbReference type="InterPro" id="IPR003825">
    <property type="entry name" value="Colicin-V_CvpA"/>
</dbReference>
<dbReference type="InterPro" id="IPR043504">
    <property type="entry name" value="Peptidase_S1_PA_chymotrypsin"/>
</dbReference>
<dbReference type="InterPro" id="IPR047680">
    <property type="entry name" value="MarP-like"/>
</dbReference>
<name>A0A541BRR8_9NOCA</name>
<feature type="transmembrane region" description="Helical" evidence="5">
    <location>
        <begin position="102"/>
        <end position="121"/>
    </location>
</feature>
<evidence type="ECO:0000256" key="4">
    <source>
        <dbReference type="ARBA" id="ARBA00023136"/>
    </source>
</evidence>
<evidence type="ECO:0000256" key="1">
    <source>
        <dbReference type="ARBA" id="ARBA00004141"/>
    </source>
</evidence>
<dbReference type="PRINTS" id="PR00834">
    <property type="entry name" value="PROTEASES2C"/>
</dbReference>
<dbReference type="InterPro" id="IPR009003">
    <property type="entry name" value="Peptidase_S1_PA"/>
</dbReference>
<dbReference type="EMBL" id="VIGH01000001">
    <property type="protein sequence ID" value="TQF74969.1"/>
    <property type="molecule type" value="Genomic_DNA"/>
</dbReference>
<keyword evidence="6" id="KW-0645">Protease</keyword>
<dbReference type="EC" id="3.4.21.-" evidence="6"/>
<dbReference type="Pfam" id="PF02674">
    <property type="entry name" value="Colicin_V"/>
    <property type="match status" value="1"/>
</dbReference>
<dbReference type="GO" id="GO:0009403">
    <property type="term" value="P:toxin biosynthetic process"/>
    <property type="evidence" value="ECO:0007669"/>
    <property type="project" value="InterPro"/>
</dbReference>
<dbReference type="Pfam" id="PF13365">
    <property type="entry name" value="Trypsin_2"/>
    <property type="match status" value="1"/>
</dbReference>
<dbReference type="RefSeq" id="WP_142095054.1">
    <property type="nucleotide sequence ID" value="NZ_VIGH01000001.1"/>
</dbReference>
<keyword evidence="4 5" id="KW-0472">Membrane</keyword>
<evidence type="ECO:0000256" key="3">
    <source>
        <dbReference type="ARBA" id="ARBA00022989"/>
    </source>
</evidence>
<feature type="transmembrane region" description="Helical" evidence="5">
    <location>
        <begin position="60"/>
        <end position="82"/>
    </location>
</feature>
<evidence type="ECO:0000313" key="6">
    <source>
        <dbReference type="EMBL" id="TQF74969.1"/>
    </source>
</evidence>
<reference evidence="6 7" key="1">
    <citation type="submission" date="2019-06" db="EMBL/GenBank/DDBJ databases">
        <title>Rhodococcus spaelei sp. nov., isolated from a cave.</title>
        <authorList>
            <person name="Lee S.D."/>
        </authorList>
    </citation>
    <scope>NUCLEOTIDE SEQUENCE [LARGE SCALE GENOMIC DNA]</scope>
    <source>
        <strain evidence="6 7">C9-5</strain>
    </source>
</reference>
<gene>
    <name evidence="6" type="primary">marP</name>
    <name evidence="6" type="ORF">FK531_02620</name>
</gene>
<dbReference type="NCBIfam" id="NF033740">
    <property type="entry name" value="MarP_fam_protase"/>
    <property type="match status" value="1"/>
</dbReference>
<dbReference type="GO" id="GO:0016020">
    <property type="term" value="C:membrane"/>
    <property type="evidence" value="ECO:0007669"/>
    <property type="project" value="UniProtKB-SubCell"/>
</dbReference>
<evidence type="ECO:0000313" key="7">
    <source>
        <dbReference type="Proteomes" id="UP000316256"/>
    </source>
</evidence>
<organism evidence="6 7">
    <name type="scientific">Rhodococcus spelaei</name>
    <dbReference type="NCBI Taxonomy" id="2546320"/>
    <lineage>
        <taxon>Bacteria</taxon>
        <taxon>Bacillati</taxon>
        <taxon>Actinomycetota</taxon>
        <taxon>Actinomycetes</taxon>
        <taxon>Mycobacteriales</taxon>
        <taxon>Nocardiaceae</taxon>
        <taxon>Rhodococcus</taxon>
    </lineage>
</organism>
<dbReference type="InterPro" id="IPR001940">
    <property type="entry name" value="Peptidase_S1C"/>
</dbReference>
<sequence>MSGSTWIDIAILAIAVLAASSGWRQGAVASALAFLGVVLGAVAGILIAPHVLVHMEGGRIRVLAGVLLIVGLVIIGEVAGMVLGRAARGGMHSPVARSVDSVVGAGLQAAAVLVAAWLLAIPLTASSQPAVATAVRGSKVLTQVDEVAPSWMRRLPSDFSALLDTSGLPDVIGPFGRTPIAVVDPPDAAIAQGPLAARLQSSVLRVRGVAPSCQRALEGSGFVVGPERVMTNAHVVAGTNKVVVDTANGALDAKVVLFDPEVDVAVLAVPGLDADPLQFAPKPAKSGDTALVLGYPGGGPYTASAARVRETLDLSGPDIYRARDVTREVYTVRGSIRQGNSGGPLVDEQGRVLGVVFGAAVDNSDTGFVLTAAEVSRQLAQATSAVGAVSTGDCIGA</sequence>
<protein>
    <submittedName>
        <fullName evidence="6">Acid resistance serine protease MarP</fullName>
        <ecNumber evidence="6">3.4.21.-</ecNumber>
    </submittedName>
</protein>
<dbReference type="Gene3D" id="2.40.10.10">
    <property type="entry name" value="Trypsin-like serine proteases"/>
    <property type="match status" value="2"/>
</dbReference>
<dbReference type="GO" id="GO:0004252">
    <property type="term" value="F:serine-type endopeptidase activity"/>
    <property type="evidence" value="ECO:0007669"/>
    <property type="project" value="InterPro"/>
</dbReference>
<dbReference type="SUPFAM" id="SSF50494">
    <property type="entry name" value="Trypsin-like serine proteases"/>
    <property type="match status" value="1"/>
</dbReference>
<dbReference type="OrthoDB" id="9766361at2"/>
<keyword evidence="6" id="KW-0378">Hydrolase</keyword>
<dbReference type="PANTHER" id="PTHR43019:SF23">
    <property type="entry name" value="PROTEASE DO-LIKE 5, CHLOROPLASTIC"/>
    <property type="match status" value="1"/>
</dbReference>
<comment type="subcellular location">
    <subcellularLocation>
        <location evidence="1">Membrane</location>
        <topology evidence="1">Multi-pass membrane protein</topology>
    </subcellularLocation>
</comment>